<organism evidence="2 3">
    <name type="scientific">Boletus edulis BED1</name>
    <dbReference type="NCBI Taxonomy" id="1328754"/>
    <lineage>
        <taxon>Eukaryota</taxon>
        <taxon>Fungi</taxon>
        <taxon>Dikarya</taxon>
        <taxon>Basidiomycota</taxon>
        <taxon>Agaricomycotina</taxon>
        <taxon>Agaricomycetes</taxon>
        <taxon>Agaricomycetidae</taxon>
        <taxon>Boletales</taxon>
        <taxon>Boletineae</taxon>
        <taxon>Boletaceae</taxon>
        <taxon>Boletoideae</taxon>
        <taxon>Boletus</taxon>
    </lineage>
</organism>
<dbReference type="EMBL" id="WHUW01000101">
    <property type="protein sequence ID" value="KAF8424784.1"/>
    <property type="molecule type" value="Genomic_DNA"/>
</dbReference>
<comment type="caution">
    <text evidence="2">The sequence shown here is derived from an EMBL/GenBank/DDBJ whole genome shotgun (WGS) entry which is preliminary data.</text>
</comment>
<keyword evidence="3" id="KW-1185">Reference proteome</keyword>
<protein>
    <submittedName>
        <fullName evidence="2">Uncharacterized protein</fullName>
    </submittedName>
</protein>
<evidence type="ECO:0000313" key="3">
    <source>
        <dbReference type="Proteomes" id="UP001194468"/>
    </source>
</evidence>
<evidence type="ECO:0000313" key="2">
    <source>
        <dbReference type="EMBL" id="KAF8424784.1"/>
    </source>
</evidence>
<feature type="region of interest" description="Disordered" evidence="1">
    <location>
        <begin position="143"/>
        <end position="166"/>
    </location>
</feature>
<proteinExistence type="predicted"/>
<evidence type="ECO:0000256" key="1">
    <source>
        <dbReference type="SAM" id="MobiDB-lite"/>
    </source>
</evidence>
<sequence length="176" mass="19554">MFLQLRPLIEAEGGQSTVGLGTERPERTVTAGQGMLSTTSQRTPTGSITFEEFIACDLPTRKRLGLIPPRVRLKIRVGDQTLLSPAVKVGNQPAGQSKSRTRWQGDFLEPILPIDARFEVMIERKFLVGYTCIRHIARTSTRRIKDGHNPPYSAFPLREGPPNRSTRAAVVHRVPG</sequence>
<reference evidence="2" key="2">
    <citation type="journal article" date="2020" name="Nat. Commun.">
        <title>Large-scale genome sequencing of mycorrhizal fungi provides insights into the early evolution of symbiotic traits.</title>
        <authorList>
            <person name="Miyauchi S."/>
            <person name="Kiss E."/>
            <person name="Kuo A."/>
            <person name="Drula E."/>
            <person name="Kohler A."/>
            <person name="Sanchez-Garcia M."/>
            <person name="Morin E."/>
            <person name="Andreopoulos B."/>
            <person name="Barry K.W."/>
            <person name="Bonito G."/>
            <person name="Buee M."/>
            <person name="Carver A."/>
            <person name="Chen C."/>
            <person name="Cichocki N."/>
            <person name="Clum A."/>
            <person name="Culley D."/>
            <person name="Crous P.W."/>
            <person name="Fauchery L."/>
            <person name="Girlanda M."/>
            <person name="Hayes R.D."/>
            <person name="Keri Z."/>
            <person name="LaButti K."/>
            <person name="Lipzen A."/>
            <person name="Lombard V."/>
            <person name="Magnuson J."/>
            <person name="Maillard F."/>
            <person name="Murat C."/>
            <person name="Nolan M."/>
            <person name="Ohm R.A."/>
            <person name="Pangilinan J."/>
            <person name="Pereira M.F."/>
            <person name="Perotto S."/>
            <person name="Peter M."/>
            <person name="Pfister S."/>
            <person name="Riley R."/>
            <person name="Sitrit Y."/>
            <person name="Stielow J.B."/>
            <person name="Szollosi G."/>
            <person name="Zifcakova L."/>
            <person name="Stursova M."/>
            <person name="Spatafora J.W."/>
            <person name="Tedersoo L."/>
            <person name="Vaario L.M."/>
            <person name="Yamada A."/>
            <person name="Yan M."/>
            <person name="Wang P."/>
            <person name="Xu J."/>
            <person name="Bruns T."/>
            <person name="Baldrian P."/>
            <person name="Vilgalys R."/>
            <person name="Dunand C."/>
            <person name="Henrissat B."/>
            <person name="Grigoriev I.V."/>
            <person name="Hibbett D."/>
            <person name="Nagy L.G."/>
            <person name="Martin F.M."/>
        </authorList>
    </citation>
    <scope>NUCLEOTIDE SEQUENCE</scope>
    <source>
        <strain evidence="2">BED1</strain>
    </source>
</reference>
<accession>A0AAD4BF02</accession>
<gene>
    <name evidence="2" type="ORF">L210DRAFT_984127</name>
</gene>
<dbReference type="Proteomes" id="UP001194468">
    <property type="component" value="Unassembled WGS sequence"/>
</dbReference>
<dbReference type="AlphaFoldDB" id="A0AAD4BF02"/>
<reference evidence="2" key="1">
    <citation type="submission" date="2019-10" db="EMBL/GenBank/DDBJ databases">
        <authorList>
            <consortium name="DOE Joint Genome Institute"/>
            <person name="Kuo A."/>
            <person name="Miyauchi S."/>
            <person name="Kiss E."/>
            <person name="Drula E."/>
            <person name="Kohler A."/>
            <person name="Sanchez-Garcia M."/>
            <person name="Andreopoulos B."/>
            <person name="Barry K.W."/>
            <person name="Bonito G."/>
            <person name="Buee M."/>
            <person name="Carver A."/>
            <person name="Chen C."/>
            <person name="Cichocki N."/>
            <person name="Clum A."/>
            <person name="Culley D."/>
            <person name="Crous P.W."/>
            <person name="Fauchery L."/>
            <person name="Girlanda M."/>
            <person name="Hayes R."/>
            <person name="Keri Z."/>
            <person name="LaButti K."/>
            <person name="Lipzen A."/>
            <person name="Lombard V."/>
            <person name="Magnuson J."/>
            <person name="Maillard F."/>
            <person name="Morin E."/>
            <person name="Murat C."/>
            <person name="Nolan M."/>
            <person name="Ohm R."/>
            <person name="Pangilinan J."/>
            <person name="Pereira M."/>
            <person name="Perotto S."/>
            <person name="Peter M."/>
            <person name="Riley R."/>
            <person name="Sitrit Y."/>
            <person name="Stielow B."/>
            <person name="Szollosi G."/>
            <person name="Zifcakova L."/>
            <person name="Stursova M."/>
            <person name="Spatafora J.W."/>
            <person name="Tedersoo L."/>
            <person name="Vaario L.-M."/>
            <person name="Yamada A."/>
            <person name="Yan M."/>
            <person name="Wang P."/>
            <person name="Xu J."/>
            <person name="Bruns T."/>
            <person name="Baldrian P."/>
            <person name="Vilgalys R."/>
            <person name="Henrissat B."/>
            <person name="Grigoriev I.V."/>
            <person name="Hibbett D."/>
            <person name="Nagy L.G."/>
            <person name="Martin F.M."/>
        </authorList>
    </citation>
    <scope>NUCLEOTIDE SEQUENCE</scope>
    <source>
        <strain evidence="2">BED1</strain>
    </source>
</reference>
<name>A0AAD4BF02_BOLED</name>